<dbReference type="AlphaFoldDB" id="A0A916YCD4"/>
<dbReference type="Gene3D" id="3.90.1140.10">
    <property type="entry name" value="Cyclic phosphodiesterase"/>
    <property type="match status" value="1"/>
</dbReference>
<reference evidence="1" key="1">
    <citation type="journal article" date="2014" name="Int. J. Syst. Evol. Microbiol.">
        <title>Complete genome sequence of Corynebacterium casei LMG S-19264T (=DSM 44701T), isolated from a smear-ripened cheese.</title>
        <authorList>
            <consortium name="US DOE Joint Genome Institute (JGI-PGF)"/>
            <person name="Walter F."/>
            <person name="Albersmeier A."/>
            <person name="Kalinowski J."/>
            <person name="Ruckert C."/>
        </authorList>
    </citation>
    <scope>NUCLEOTIDE SEQUENCE</scope>
    <source>
        <strain evidence="1">CGMCC 1.15152</strain>
    </source>
</reference>
<evidence type="ECO:0000313" key="1">
    <source>
        <dbReference type="EMBL" id="GGD39479.1"/>
    </source>
</evidence>
<dbReference type="Proteomes" id="UP000633205">
    <property type="component" value="Unassembled WGS sequence"/>
</dbReference>
<dbReference type="Pfam" id="PF13563">
    <property type="entry name" value="2_5_RNA_ligase2"/>
    <property type="match status" value="1"/>
</dbReference>
<dbReference type="InterPro" id="IPR009097">
    <property type="entry name" value="Cyclic_Pdiesterase"/>
</dbReference>
<comment type="caution">
    <text evidence="1">The sequence shown here is derived from an EMBL/GenBank/DDBJ whole genome shotgun (WGS) entry which is preliminary data.</text>
</comment>
<accession>A0A916YCD4</accession>
<protein>
    <recommendedName>
        <fullName evidence="3">2'-5' RNA ligase</fullName>
    </recommendedName>
</protein>
<proteinExistence type="predicted"/>
<dbReference type="EMBL" id="BMHO01000001">
    <property type="protein sequence ID" value="GGD39479.1"/>
    <property type="molecule type" value="Genomic_DNA"/>
</dbReference>
<reference evidence="1" key="2">
    <citation type="submission" date="2020-09" db="EMBL/GenBank/DDBJ databases">
        <authorList>
            <person name="Sun Q."/>
            <person name="Zhou Y."/>
        </authorList>
    </citation>
    <scope>NUCLEOTIDE SEQUENCE</scope>
    <source>
        <strain evidence="1">CGMCC 1.15152</strain>
    </source>
</reference>
<keyword evidence="2" id="KW-1185">Reference proteome</keyword>
<name>A0A916YCD4_9MICO</name>
<organism evidence="1 2">
    <name type="scientific">Microbacterium faecale</name>
    <dbReference type="NCBI Taxonomy" id="1804630"/>
    <lineage>
        <taxon>Bacteria</taxon>
        <taxon>Bacillati</taxon>
        <taxon>Actinomycetota</taxon>
        <taxon>Actinomycetes</taxon>
        <taxon>Micrococcales</taxon>
        <taxon>Microbacteriaceae</taxon>
        <taxon>Microbacterium</taxon>
    </lineage>
</organism>
<sequence length="171" mass="18461">MRRTALVIRMPRVDAIVGAQRGRLASDAPLGVPAHFTVLFPFMPLDEIDDDVRRHLSVALEAIAPFSVELARTAWFGDAVLWLAPTSDASLRAVIEAVEGMFPSLRPYGGAYDETIPHLTIGDGKPRSVLAEAEAAVARLLPITDHADAVTLLAERSNGTWRPIDVFPLGG</sequence>
<gene>
    <name evidence="1" type="ORF">GCM10010915_20300</name>
</gene>
<evidence type="ECO:0008006" key="3">
    <source>
        <dbReference type="Google" id="ProtNLM"/>
    </source>
</evidence>
<dbReference type="SUPFAM" id="SSF55144">
    <property type="entry name" value="LigT-like"/>
    <property type="match status" value="1"/>
</dbReference>
<dbReference type="RefSeq" id="WP_188712122.1">
    <property type="nucleotide sequence ID" value="NZ_BMHO01000001.1"/>
</dbReference>
<evidence type="ECO:0000313" key="2">
    <source>
        <dbReference type="Proteomes" id="UP000633205"/>
    </source>
</evidence>